<keyword evidence="3" id="KW-1185">Reference proteome</keyword>
<sequence length="145" mass="15182">MDPVSVGLLASLAGGAGGEVGRQVWAGLTALVRRPFHRGDDRAGGPVPGEDELVRLQQAPGDRTRAHALSTALAVRAALDPDFAAALTAWHEQARLVRTGDGTVDNTISGGSYYAPVLQGRDFSNTTFTSPPLPSPRPDQADARE</sequence>
<evidence type="ECO:0000313" key="3">
    <source>
        <dbReference type="Proteomes" id="UP001187346"/>
    </source>
</evidence>
<dbReference type="Proteomes" id="UP001187346">
    <property type="component" value="Unassembled WGS sequence"/>
</dbReference>
<evidence type="ECO:0000256" key="1">
    <source>
        <dbReference type="SAM" id="MobiDB-lite"/>
    </source>
</evidence>
<dbReference type="RefSeq" id="WP_019063550.1">
    <property type="nucleotide sequence ID" value="NZ_JAWMAJ010000097.1"/>
</dbReference>
<evidence type="ECO:0000313" key="2">
    <source>
        <dbReference type="EMBL" id="MDV7219547.1"/>
    </source>
</evidence>
<comment type="caution">
    <text evidence="2">The sequence shown here is derived from an EMBL/GenBank/DDBJ whole genome shotgun (WGS) entry which is preliminary data.</text>
</comment>
<gene>
    <name evidence="2" type="ORF">R5A26_26765</name>
</gene>
<dbReference type="EMBL" id="JAWMAJ010000097">
    <property type="protein sequence ID" value="MDV7219547.1"/>
    <property type="molecule type" value="Genomic_DNA"/>
</dbReference>
<feature type="region of interest" description="Disordered" evidence="1">
    <location>
        <begin position="124"/>
        <end position="145"/>
    </location>
</feature>
<protein>
    <submittedName>
        <fullName evidence="2">Uncharacterized protein</fullName>
    </submittedName>
</protein>
<organism evidence="2 3">
    <name type="scientific">Streptomyces prunicolor</name>
    <dbReference type="NCBI Taxonomy" id="67348"/>
    <lineage>
        <taxon>Bacteria</taxon>
        <taxon>Bacillati</taxon>
        <taxon>Actinomycetota</taxon>
        <taxon>Actinomycetes</taxon>
        <taxon>Kitasatosporales</taxon>
        <taxon>Streptomycetaceae</taxon>
        <taxon>Streptomyces</taxon>
    </lineage>
</organism>
<name>A0ABU4FG21_9ACTN</name>
<reference evidence="2 3" key="1">
    <citation type="submission" date="2023-10" db="EMBL/GenBank/DDBJ databases">
        <title>Characterization of rhizosphere-enriched actinobacteria from wheat plants lab-grown on chernevaya soil.</title>
        <authorList>
            <person name="Tikhonova E.N."/>
            <person name="Konopkin A."/>
            <person name="Kravchenko I.K."/>
        </authorList>
    </citation>
    <scope>NUCLEOTIDE SEQUENCE [LARGE SCALE GENOMIC DNA]</scope>
    <source>
        <strain evidence="2 3">RR29</strain>
    </source>
</reference>
<proteinExistence type="predicted"/>
<accession>A0ABU4FG21</accession>